<dbReference type="InterPro" id="IPR035906">
    <property type="entry name" value="MetI-like_sf"/>
</dbReference>
<sequence>MTDGSAPGTASRSAIAPAGKRSSNPAGENFVTVPLRHPWRWFGAAVMLFVLLSIADLLVTNPRWQWNKVWEYLFSEPILIGVAYTLILTVLAEVVGISFGILLAILRLSDNPLLSWSSAAFTWIFRGIPPLVMILFIYFFSALVPVLSIGIPFGPSIDIVKTNTVVTQLFAAVVGLGLAQAAYVSEIVRSGILSVSPGQTRAGLALGMTPLQAMRHIVFPQAMRVVVPPLGNEVISMVKATSLVSVIAYMELLTTVQVIYARTFEQIPMLMVAVIWYGIITSVLTLAQSQIESRLNKSAKNVKGAR</sequence>
<evidence type="ECO:0000313" key="13">
    <source>
        <dbReference type="Proteomes" id="UP000245396"/>
    </source>
</evidence>
<dbReference type="InterPro" id="IPR010065">
    <property type="entry name" value="AA_ABC_transptr_permease_3TM"/>
</dbReference>
<dbReference type="CDD" id="cd06261">
    <property type="entry name" value="TM_PBP2"/>
    <property type="match status" value="1"/>
</dbReference>
<dbReference type="PROSITE" id="PS50928">
    <property type="entry name" value="ABC_TM1"/>
    <property type="match status" value="1"/>
</dbReference>
<keyword evidence="4" id="KW-1003">Cell membrane</keyword>
<dbReference type="PANTHER" id="PTHR30614:SF0">
    <property type="entry name" value="L-CYSTINE TRANSPORT SYSTEM PERMEASE PROTEIN TCYL"/>
    <property type="match status" value="1"/>
</dbReference>
<dbReference type="PANTHER" id="PTHR30614">
    <property type="entry name" value="MEMBRANE COMPONENT OF AMINO ACID ABC TRANSPORTER"/>
    <property type="match status" value="1"/>
</dbReference>
<feature type="transmembrane region" description="Helical" evidence="9">
    <location>
        <begin position="127"/>
        <end position="153"/>
    </location>
</feature>
<dbReference type="Pfam" id="PF00528">
    <property type="entry name" value="BPD_transp_1"/>
    <property type="match status" value="1"/>
</dbReference>
<evidence type="ECO:0000259" key="11">
    <source>
        <dbReference type="PROSITE" id="PS50928"/>
    </source>
</evidence>
<reference evidence="12 13" key="1">
    <citation type="submission" date="2018-05" db="EMBL/GenBank/DDBJ databases">
        <title>Genomic Encyclopedia of Type Strains, Phase IV (KMG-IV): sequencing the most valuable type-strain genomes for metagenomic binning, comparative biology and taxonomic classification.</title>
        <authorList>
            <person name="Goeker M."/>
        </authorList>
    </citation>
    <scope>NUCLEOTIDE SEQUENCE [LARGE SCALE GENOMIC DNA]</scope>
    <source>
        <strain evidence="12 13">DSM 6986</strain>
    </source>
</reference>
<accession>A0A316C1G9</accession>
<feature type="transmembrane region" description="Helical" evidence="9">
    <location>
        <begin position="78"/>
        <end position="106"/>
    </location>
</feature>
<keyword evidence="5 9" id="KW-0812">Transmembrane</keyword>
<keyword evidence="6" id="KW-0029">Amino-acid transport</keyword>
<evidence type="ECO:0000256" key="1">
    <source>
        <dbReference type="ARBA" id="ARBA00004429"/>
    </source>
</evidence>
<evidence type="ECO:0000256" key="10">
    <source>
        <dbReference type="SAM" id="MobiDB-lite"/>
    </source>
</evidence>
<keyword evidence="13" id="KW-1185">Reference proteome</keyword>
<evidence type="ECO:0000256" key="3">
    <source>
        <dbReference type="ARBA" id="ARBA00022448"/>
    </source>
</evidence>
<dbReference type="SUPFAM" id="SSF161098">
    <property type="entry name" value="MetI-like"/>
    <property type="match status" value="1"/>
</dbReference>
<keyword evidence="7 9" id="KW-1133">Transmembrane helix</keyword>
<protein>
    <submittedName>
        <fullName evidence="12">Amino acid ABC transporter membrane protein (PAAT family)</fullName>
    </submittedName>
</protein>
<feature type="transmembrane region" description="Helical" evidence="9">
    <location>
        <begin position="267"/>
        <end position="287"/>
    </location>
</feature>
<evidence type="ECO:0000256" key="8">
    <source>
        <dbReference type="ARBA" id="ARBA00023136"/>
    </source>
</evidence>
<dbReference type="NCBIfam" id="TIGR01726">
    <property type="entry name" value="HEQRo_perm_3TM"/>
    <property type="match status" value="1"/>
</dbReference>
<dbReference type="EMBL" id="QGGG01000009">
    <property type="protein sequence ID" value="PWJ82303.1"/>
    <property type="molecule type" value="Genomic_DNA"/>
</dbReference>
<feature type="domain" description="ABC transmembrane type-1" evidence="11">
    <location>
        <begin position="82"/>
        <end position="288"/>
    </location>
</feature>
<keyword evidence="3 9" id="KW-0813">Transport</keyword>
<evidence type="ECO:0000256" key="6">
    <source>
        <dbReference type="ARBA" id="ARBA00022970"/>
    </source>
</evidence>
<evidence type="ECO:0000256" key="7">
    <source>
        <dbReference type="ARBA" id="ARBA00022989"/>
    </source>
</evidence>
<keyword evidence="8 9" id="KW-0472">Membrane</keyword>
<dbReference type="GO" id="GO:0015184">
    <property type="term" value="F:L-cystine transmembrane transporter activity"/>
    <property type="evidence" value="ECO:0007669"/>
    <property type="project" value="TreeGrafter"/>
</dbReference>
<proteinExistence type="inferred from homology"/>
<dbReference type="OrthoDB" id="9814550at2"/>
<evidence type="ECO:0000313" key="12">
    <source>
        <dbReference type="EMBL" id="PWJ82303.1"/>
    </source>
</evidence>
<evidence type="ECO:0000256" key="2">
    <source>
        <dbReference type="ARBA" id="ARBA00010072"/>
    </source>
</evidence>
<comment type="caution">
    <text evidence="12">The sequence shown here is derived from an EMBL/GenBank/DDBJ whole genome shotgun (WGS) entry which is preliminary data.</text>
</comment>
<comment type="subcellular location">
    <subcellularLocation>
        <location evidence="1">Cell inner membrane</location>
        <topology evidence="1">Multi-pass membrane protein</topology>
    </subcellularLocation>
    <subcellularLocation>
        <location evidence="9">Cell membrane</location>
        <topology evidence="9">Multi-pass membrane protein</topology>
    </subcellularLocation>
</comment>
<dbReference type="RefSeq" id="WP_109613320.1">
    <property type="nucleotide sequence ID" value="NZ_QGGG01000009.1"/>
</dbReference>
<evidence type="ECO:0000256" key="4">
    <source>
        <dbReference type="ARBA" id="ARBA00022475"/>
    </source>
</evidence>
<dbReference type="GO" id="GO:0043190">
    <property type="term" value="C:ATP-binding cassette (ABC) transporter complex"/>
    <property type="evidence" value="ECO:0007669"/>
    <property type="project" value="InterPro"/>
</dbReference>
<dbReference type="AlphaFoldDB" id="A0A316C1G9"/>
<gene>
    <name evidence="12" type="ORF">C7441_10971</name>
</gene>
<evidence type="ECO:0000256" key="9">
    <source>
        <dbReference type="RuleBase" id="RU363032"/>
    </source>
</evidence>
<comment type="similarity">
    <text evidence="2">Belongs to the binding-protein-dependent transport system permease family. HisMQ subfamily.</text>
</comment>
<dbReference type="InterPro" id="IPR043429">
    <property type="entry name" value="ArtM/GltK/GlnP/TcyL/YhdX-like"/>
</dbReference>
<dbReference type="InterPro" id="IPR000515">
    <property type="entry name" value="MetI-like"/>
</dbReference>
<name>A0A316C1G9_PSESE</name>
<feature type="region of interest" description="Disordered" evidence="10">
    <location>
        <begin position="1"/>
        <end position="23"/>
    </location>
</feature>
<feature type="transmembrane region" description="Helical" evidence="9">
    <location>
        <begin position="39"/>
        <end position="58"/>
    </location>
</feature>
<evidence type="ECO:0000256" key="5">
    <source>
        <dbReference type="ARBA" id="ARBA00022692"/>
    </source>
</evidence>
<feature type="transmembrane region" description="Helical" evidence="9">
    <location>
        <begin position="165"/>
        <end position="184"/>
    </location>
</feature>
<dbReference type="Gene3D" id="1.10.3720.10">
    <property type="entry name" value="MetI-like"/>
    <property type="match status" value="1"/>
</dbReference>
<dbReference type="STRING" id="1192868.GCA_000304395_00383"/>
<organism evidence="12 13">
    <name type="scientific">Pseudaminobacter salicylatoxidans</name>
    <dbReference type="NCBI Taxonomy" id="93369"/>
    <lineage>
        <taxon>Bacteria</taxon>
        <taxon>Pseudomonadati</taxon>
        <taxon>Pseudomonadota</taxon>
        <taxon>Alphaproteobacteria</taxon>
        <taxon>Hyphomicrobiales</taxon>
        <taxon>Phyllobacteriaceae</taxon>
        <taxon>Pseudaminobacter</taxon>
    </lineage>
</organism>
<dbReference type="Proteomes" id="UP000245396">
    <property type="component" value="Unassembled WGS sequence"/>
</dbReference>